<reference evidence="7 8" key="1">
    <citation type="journal article" date="2017" name="Int. J. Syst. Evol. Microbiol.">
        <title>Arachidicoccus ginsenosidivorans sp. nov., with ginsenoside-converting activity isolated from ginseng cultivating soil.</title>
        <authorList>
            <person name="Siddiqi M.Z."/>
            <person name="Aslam Z."/>
            <person name="Im W.T."/>
        </authorList>
    </citation>
    <scope>NUCLEOTIDE SEQUENCE [LARGE SCALE GENOMIC DNA]</scope>
    <source>
        <strain evidence="7 8">Gsoil 809</strain>
    </source>
</reference>
<dbReference type="HAMAP" id="MF_01844">
    <property type="entry name" value="NhaA"/>
    <property type="match status" value="1"/>
</dbReference>
<dbReference type="Gene3D" id="1.20.1530.10">
    <property type="entry name" value="Na+/H+ antiporter like domain"/>
    <property type="match status" value="1"/>
</dbReference>
<feature type="transmembrane region" description="Helical" evidence="6">
    <location>
        <begin position="129"/>
        <end position="148"/>
    </location>
</feature>
<gene>
    <name evidence="6 7" type="primary">nhaA</name>
    <name evidence="7" type="ORF">FSB73_13515</name>
</gene>
<comment type="similarity">
    <text evidence="6">Belongs to the NhaA Na(+)/H(+) (TC 2.A.33) antiporter family.</text>
</comment>
<dbReference type="Pfam" id="PF06965">
    <property type="entry name" value="Na_H_antiport_1"/>
    <property type="match status" value="1"/>
</dbReference>
<feature type="transmembrane region" description="Helical" evidence="6">
    <location>
        <begin position="262"/>
        <end position="278"/>
    </location>
</feature>
<comment type="function">
    <text evidence="6">Na(+)/H(+) antiporter that extrudes sodium in exchange for external protons.</text>
</comment>
<keyword evidence="4 6" id="KW-1133">Transmembrane helix</keyword>
<keyword evidence="6" id="KW-0739">Sodium transport</keyword>
<keyword evidence="8" id="KW-1185">Reference proteome</keyword>
<organism evidence="7 8">
    <name type="scientific">Arachidicoccus ginsenosidivorans</name>
    <dbReference type="NCBI Taxonomy" id="496057"/>
    <lineage>
        <taxon>Bacteria</taxon>
        <taxon>Pseudomonadati</taxon>
        <taxon>Bacteroidota</taxon>
        <taxon>Chitinophagia</taxon>
        <taxon>Chitinophagales</taxon>
        <taxon>Chitinophagaceae</taxon>
        <taxon>Arachidicoccus</taxon>
    </lineage>
</organism>
<feature type="transmembrane region" description="Helical" evidence="6">
    <location>
        <begin position="160"/>
        <end position="177"/>
    </location>
</feature>
<evidence type="ECO:0000313" key="8">
    <source>
        <dbReference type="Proteomes" id="UP000321291"/>
    </source>
</evidence>
<feature type="transmembrane region" description="Helical" evidence="6">
    <location>
        <begin position="39"/>
        <end position="58"/>
    </location>
</feature>
<accession>A0A5B8VMZ1</accession>
<evidence type="ECO:0000256" key="3">
    <source>
        <dbReference type="ARBA" id="ARBA00022692"/>
    </source>
</evidence>
<dbReference type="Proteomes" id="UP000321291">
    <property type="component" value="Chromosome"/>
</dbReference>
<feature type="transmembrane region" description="Helical" evidence="6">
    <location>
        <begin position="323"/>
        <end position="349"/>
    </location>
</feature>
<evidence type="ECO:0000256" key="1">
    <source>
        <dbReference type="ARBA" id="ARBA00004429"/>
    </source>
</evidence>
<feature type="transmembrane region" description="Helical" evidence="6">
    <location>
        <begin position="361"/>
        <end position="382"/>
    </location>
</feature>
<feature type="transmembrane region" description="Helical" evidence="6">
    <location>
        <begin position="184"/>
        <end position="206"/>
    </location>
</feature>
<evidence type="ECO:0000256" key="6">
    <source>
        <dbReference type="HAMAP-Rule" id="MF_01844"/>
    </source>
</evidence>
<dbReference type="PANTHER" id="PTHR30341">
    <property type="entry name" value="SODIUM ION/PROTON ANTIPORTER NHAA-RELATED"/>
    <property type="match status" value="1"/>
</dbReference>
<dbReference type="GO" id="GO:0015385">
    <property type="term" value="F:sodium:proton antiporter activity"/>
    <property type="evidence" value="ECO:0007669"/>
    <property type="project" value="UniProtKB-UniRule"/>
</dbReference>
<feature type="transmembrane region" description="Helical" evidence="6">
    <location>
        <begin position="394"/>
        <end position="412"/>
    </location>
</feature>
<dbReference type="InterPro" id="IPR023171">
    <property type="entry name" value="Na/H_antiporter_dom_sf"/>
</dbReference>
<dbReference type="AlphaFoldDB" id="A0A5B8VMZ1"/>
<dbReference type="InterPro" id="IPR004670">
    <property type="entry name" value="NhaA"/>
</dbReference>
<keyword evidence="3 6" id="KW-0812">Transmembrane</keyword>
<evidence type="ECO:0000256" key="4">
    <source>
        <dbReference type="ARBA" id="ARBA00022989"/>
    </source>
</evidence>
<keyword evidence="6" id="KW-0406">Ion transport</keyword>
<keyword evidence="6" id="KW-0050">Antiport</keyword>
<dbReference type="RefSeq" id="WP_146783146.1">
    <property type="nucleotide sequence ID" value="NZ_CP042434.1"/>
</dbReference>
<dbReference type="NCBIfam" id="TIGR00773">
    <property type="entry name" value="NhaA"/>
    <property type="match status" value="1"/>
</dbReference>
<keyword evidence="6" id="KW-0813">Transport</keyword>
<dbReference type="GO" id="GO:0006885">
    <property type="term" value="P:regulation of pH"/>
    <property type="evidence" value="ECO:0007669"/>
    <property type="project" value="UniProtKB-UniRule"/>
</dbReference>
<dbReference type="GO" id="GO:0005886">
    <property type="term" value="C:plasma membrane"/>
    <property type="evidence" value="ECO:0007669"/>
    <property type="project" value="UniProtKB-SubCell"/>
</dbReference>
<dbReference type="OrthoDB" id="9808135at2"/>
<comment type="subcellular location">
    <subcellularLocation>
        <location evidence="1">Cell inner membrane</location>
        <topology evidence="1">Multi-pass membrane protein</topology>
    </subcellularLocation>
    <subcellularLocation>
        <location evidence="6">Cell membrane</location>
        <topology evidence="6">Multi-pass membrane protein</topology>
    </subcellularLocation>
</comment>
<dbReference type="KEGG" id="agi:FSB73_13515"/>
<dbReference type="PANTHER" id="PTHR30341:SF0">
    <property type="entry name" value="NA(+)_H(+) ANTIPORTER NHAA"/>
    <property type="match status" value="1"/>
</dbReference>
<dbReference type="EMBL" id="CP042434">
    <property type="protein sequence ID" value="QEC72543.1"/>
    <property type="molecule type" value="Genomic_DNA"/>
</dbReference>
<feature type="transmembrane region" description="Helical" evidence="6">
    <location>
        <begin position="290"/>
        <end position="311"/>
    </location>
</feature>
<keyword evidence="2 6" id="KW-1003">Cell membrane</keyword>
<feature type="transmembrane region" description="Helical" evidence="6">
    <location>
        <begin position="90"/>
        <end position="108"/>
    </location>
</feature>
<comment type="catalytic activity">
    <reaction evidence="6">
        <text>Na(+)(in) + 2 H(+)(out) = Na(+)(out) + 2 H(+)(in)</text>
        <dbReference type="Rhea" id="RHEA:29251"/>
        <dbReference type="ChEBI" id="CHEBI:15378"/>
        <dbReference type="ChEBI" id="CHEBI:29101"/>
    </reaction>
</comment>
<keyword evidence="5 6" id="KW-0472">Membrane</keyword>
<feature type="transmembrane region" description="Helical" evidence="6">
    <location>
        <begin position="212"/>
        <end position="230"/>
    </location>
</feature>
<evidence type="ECO:0000256" key="2">
    <source>
        <dbReference type="ARBA" id="ARBA00022475"/>
    </source>
</evidence>
<protein>
    <recommendedName>
        <fullName evidence="6">Na(+)/H(+) antiporter NhaA</fullName>
    </recommendedName>
    <alternativeName>
        <fullName evidence="6">Sodium/proton antiporter NhaA</fullName>
    </alternativeName>
</protein>
<evidence type="ECO:0000256" key="5">
    <source>
        <dbReference type="ARBA" id="ARBA00023136"/>
    </source>
</evidence>
<evidence type="ECO:0000313" key="7">
    <source>
        <dbReference type="EMBL" id="QEC72543.1"/>
    </source>
</evidence>
<sequence length="425" mass="46095">MAQSPKKEARTTAKSRSANALRTKLKYGLKAFIHDSRSVGILLLLCTAISLIVCNWPGGSELGMAYSGFWHQDITLLTKLHHLHDVHLPHTPIELINDLLMAVFFFLAGMEIKRELVKGELSTPKKAGLPMIAAISGVAFPAIIFLLLNRGTGFEHGWGIPTATDIAFSLGVAALLGSRVPYSLKIFLTALAIIDDLCAILIIALFYGGEIAGGWLLTAAGCLVLLWGINKLKNKPGYFKAIQHILRVLVALLLWYSVLQSGIHPTIAGILFAFMIPVDQLSTYEKKVHVPVNFIIIPLFALANTCIFLPATLGSVIHSSVSWGILLGLFIGKPLGISLVCFMVIRAGWFKLPKGASWSQFIGIGILAGIGFTMSIFVTALAYQEVALQTDAKLAILVASILAMVTGYVWLYRSGKQNTHALHVD</sequence>
<proteinExistence type="inferred from homology"/>
<name>A0A5B8VMZ1_9BACT</name>
<keyword evidence="6" id="KW-0915">Sodium</keyword>